<reference evidence="2" key="1">
    <citation type="submission" date="2013-03" db="EMBL/GenBank/DDBJ databases">
        <title>The Genome Sequence of Anopheles minimus MINIMUS1.</title>
        <authorList>
            <consortium name="The Broad Institute Genomics Platform"/>
            <person name="Neafsey D.E."/>
            <person name="Walton C."/>
            <person name="Walker B."/>
            <person name="Young S.K."/>
            <person name="Zeng Q."/>
            <person name="Gargeya S."/>
            <person name="Fitzgerald M."/>
            <person name="Haas B."/>
            <person name="Abouelleil A."/>
            <person name="Allen A.W."/>
            <person name="Alvarado L."/>
            <person name="Arachchi H.M."/>
            <person name="Berlin A.M."/>
            <person name="Chapman S.B."/>
            <person name="Gainer-Dewar J."/>
            <person name="Goldberg J."/>
            <person name="Griggs A."/>
            <person name="Gujja S."/>
            <person name="Hansen M."/>
            <person name="Howarth C."/>
            <person name="Imamovic A."/>
            <person name="Ireland A."/>
            <person name="Larimer J."/>
            <person name="McCowan C."/>
            <person name="Murphy C."/>
            <person name="Pearson M."/>
            <person name="Poon T.W."/>
            <person name="Priest M."/>
            <person name="Roberts A."/>
            <person name="Saif S."/>
            <person name="Shea T."/>
            <person name="Sisk P."/>
            <person name="Sykes S."/>
            <person name="Wortman J."/>
            <person name="Nusbaum C."/>
            <person name="Birren B."/>
        </authorList>
    </citation>
    <scope>NUCLEOTIDE SEQUENCE [LARGE SCALE GENOMIC DNA]</scope>
    <source>
        <strain evidence="2">MINIMUS1</strain>
    </source>
</reference>
<name>A0A182WMV8_9DIPT</name>
<proteinExistence type="predicted"/>
<dbReference type="Proteomes" id="UP000075920">
    <property type="component" value="Unassembled WGS sequence"/>
</dbReference>
<evidence type="ECO:0000313" key="1">
    <source>
        <dbReference type="EnsemblMetazoa" id="AMIN014068-PA"/>
    </source>
</evidence>
<reference evidence="1" key="2">
    <citation type="submission" date="2020-05" db="UniProtKB">
        <authorList>
            <consortium name="EnsemblMetazoa"/>
        </authorList>
    </citation>
    <scope>IDENTIFICATION</scope>
    <source>
        <strain evidence="1">MINIMUS1</strain>
    </source>
</reference>
<accession>A0A182WMV8</accession>
<dbReference type="EnsemblMetazoa" id="AMIN014068-RA">
    <property type="protein sequence ID" value="AMIN014068-PA"/>
    <property type="gene ID" value="AMIN014068"/>
</dbReference>
<evidence type="ECO:0000313" key="2">
    <source>
        <dbReference type="Proteomes" id="UP000075920"/>
    </source>
</evidence>
<organism evidence="1 2">
    <name type="scientific">Anopheles minimus</name>
    <dbReference type="NCBI Taxonomy" id="112268"/>
    <lineage>
        <taxon>Eukaryota</taxon>
        <taxon>Metazoa</taxon>
        <taxon>Ecdysozoa</taxon>
        <taxon>Arthropoda</taxon>
        <taxon>Hexapoda</taxon>
        <taxon>Insecta</taxon>
        <taxon>Pterygota</taxon>
        <taxon>Neoptera</taxon>
        <taxon>Endopterygota</taxon>
        <taxon>Diptera</taxon>
        <taxon>Nematocera</taxon>
        <taxon>Culicoidea</taxon>
        <taxon>Culicidae</taxon>
        <taxon>Anophelinae</taxon>
        <taxon>Anopheles</taxon>
    </lineage>
</organism>
<sequence length="47" mass="5601">MCVCVRGRASFRMRLAASLRCRPEKYYVYENKSVHLHALEVHKMQTM</sequence>
<dbReference type="AlphaFoldDB" id="A0A182WMV8"/>
<protein>
    <submittedName>
        <fullName evidence="1">Uncharacterized protein</fullName>
    </submittedName>
</protein>
<dbReference type="VEuPathDB" id="VectorBase:AMIN014068"/>
<keyword evidence="2" id="KW-1185">Reference proteome</keyword>